<accession>A0A5N5WW56</accession>
<name>A0A5N5WW56_9EURO</name>
<evidence type="ECO:0000313" key="1">
    <source>
        <dbReference type="EMBL" id="KAB8072015.1"/>
    </source>
</evidence>
<gene>
    <name evidence="1" type="ORF">BDV29DRAFT_192837</name>
</gene>
<dbReference type="OrthoDB" id="674604at2759"/>
<dbReference type="PANTHER" id="PTHR10622">
    <property type="entry name" value="HET DOMAIN-CONTAINING PROTEIN"/>
    <property type="match status" value="1"/>
</dbReference>
<reference evidence="1 2" key="1">
    <citation type="submission" date="2019-04" db="EMBL/GenBank/DDBJ databases">
        <title>Friends and foes A comparative genomics study of 23 Aspergillus species from section Flavi.</title>
        <authorList>
            <consortium name="DOE Joint Genome Institute"/>
            <person name="Kjaerbolling I."/>
            <person name="Vesth T."/>
            <person name="Frisvad J.C."/>
            <person name="Nybo J.L."/>
            <person name="Theobald S."/>
            <person name="Kildgaard S."/>
            <person name="Isbrandt T."/>
            <person name="Kuo A."/>
            <person name="Sato A."/>
            <person name="Lyhne E.K."/>
            <person name="Kogle M.E."/>
            <person name="Wiebenga A."/>
            <person name="Kun R.S."/>
            <person name="Lubbers R.J."/>
            <person name="Makela M.R."/>
            <person name="Barry K."/>
            <person name="Chovatia M."/>
            <person name="Clum A."/>
            <person name="Daum C."/>
            <person name="Haridas S."/>
            <person name="He G."/>
            <person name="LaButti K."/>
            <person name="Lipzen A."/>
            <person name="Mondo S."/>
            <person name="Riley R."/>
            <person name="Salamov A."/>
            <person name="Simmons B.A."/>
            <person name="Magnuson J.K."/>
            <person name="Henrissat B."/>
            <person name="Mortensen U.H."/>
            <person name="Larsen T.O."/>
            <person name="Devries R.P."/>
            <person name="Grigoriev I.V."/>
            <person name="Machida M."/>
            <person name="Baker S.E."/>
            <person name="Andersen M.R."/>
        </authorList>
    </citation>
    <scope>NUCLEOTIDE SEQUENCE [LARGE SCALE GENOMIC DNA]</scope>
    <source>
        <strain evidence="1 2">CBS 151.66</strain>
    </source>
</reference>
<keyword evidence="2" id="KW-1185">Reference proteome</keyword>
<dbReference type="PANTHER" id="PTHR10622:SF10">
    <property type="entry name" value="HET DOMAIN-CONTAINING PROTEIN"/>
    <property type="match status" value="1"/>
</dbReference>
<dbReference type="AlphaFoldDB" id="A0A5N5WW56"/>
<dbReference type="Proteomes" id="UP000326565">
    <property type="component" value="Unassembled WGS sequence"/>
</dbReference>
<evidence type="ECO:0008006" key="3">
    <source>
        <dbReference type="Google" id="ProtNLM"/>
    </source>
</evidence>
<proteinExistence type="predicted"/>
<sequence length="259" mass="29180">MRLLNTATLELEEFVGSEAPQYAILTHTRGREEVTLQDIRTKLARKSAGYRKVKKYESSAELSEAINSMYHWNEEAEVCYAYLADVPHGAVTDEKIRESRWFSRSWTLQELIAPLTVIFSDSEWYPIGGKLDRQKLIPEITGIPGNFLLRDEVRYASVAQRMSWASWRKTTRSENIAYSLMGLLGICMPILQEESAEHGGGILASSPAAFVDSGNIVPTSPLDVMGNPPMLSRTKVWVLQSTIHQQTTSPNRLIHTHNT</sequence>
<organism evidence="1 2">
    <name type="scientific">Aspergillus leporis</name>
    <dbReference type="NCBI Taxonomy" id="41062"/>
    <lineage>
        <taxon>Eukaryota</taxon>
        <taxon>Fungi</taxon>
        <taxon>Dikarya</taxon>
        <taxon>Ascomycota</taxon>
        <taxon>Pezizomycotina</taxon>
        <taxon>Eurotiomycetes</taxon>
        <taxon>Eurotiomycetidae</taxon>
        <taxon>Eurotiales</taxon>
        <taxon>Aspergillaceae</taxon>
        <taxon>Aspergillus</taxon>
        <taxon>Aspergillus subgen. Circumdati</taxon>
    </lineage>
</organism>
<dbReference type="EMBL" id="ML732257">
    <property type="protein sequence ID" value="KAB8072015.1"/>
    <property type="molecule type" value="Genomic_DNA"/>
</dbReference>
<evidence type="ECO:0000313" key="2">
    <source>
        <dbReference type="Proteomes" id="UP000326565"/>
    </source>
</evidence>
<protein>
    <recommendedName>
        <fullName evidence="3">Heterokaryon incompatibility domain-containing protein</fullName>
    </recommendedName>
</protein>